<feature type="chain" id="PRO_5015663540" description="DUF5683 domain-containing protein" evidence="1">
    <location>
        <begin position="20"/>
        <end position="249"/>
    </location>
</feature>
<dbReference type="OrthoDB" id="9813910at2"/>
<sequence length="249" mass="28699">MRYLGVLLFTFLCWGTLQAQDRDSIIRTADSMSNSILADSVRANVEKKETRAERRARTREEKEREKYYFKGVLKDSARLEIERVSRVAWRRSAILPGWGQYTNGGLWWVKVPVIYGGLVAGYLTFDYWNYFYREYQTELQYRYNNTGEPSDGPLGNRPTGSEPALIRQRDNMRRNRDLVILATLGWYGLNIVEAYVDSMLSNRWNISDDLSFRVTPTVIPTYPSGMATNSRFGAASLFTPGLKLTVNLN</sequence>
<dbReference type="Pfam" id="PF18935">
    <property type="entry name" value="DUF5683"/>
    <property type="match status" value="1"/>
</dbReference>
<comment type="caution">
    <text evidence="3">The sequence shown here is derived from an EMBL/GenBank/DDBJ whole genome shotgun (WGS) entry which is preliminary data.</text>
</comment>
<evidence type="ECO:0000256" key="1">
    <source>
        <dbReference type="SAM" id="SignalP"/>
    </source>
</evidence>
<dbReference type="RefSeq" id="WP_116776949.1">
    <property type="nucleotide sequence ID" value="NZ_QDKG01000007.1"/>
</dbReference>
<proteinExistence type="predicted"/>
<feature type="domain" description="DUF5683" evidence="2">
    <location>
        <begin position="86"/>
        <end position="226"/>
    </location>
</feature>
<evidence type="ECO:0000313" key="3">
    <source>
        <dbReference type="EMBL" id="PVH24202.1"/>
    </source>
</evidence>
<name>A0A2T8HFW1_9SPHI</name>
<keyword evidence="1" id="KW-0732">Signal</keyword>
<accession>A0A2T8HFW1</accession>
<evidence type="ECO:0000259" key="2">
    <source>
        <dbReference type="Pfam" id="PF18935"/>
    </source>
</evidence>
<dbReference type="Proteomes" id="UP000245627">
    <property type="component" value="Unassembled WGS sequence"/>
</dbReference>
<dbReference type="AlphaFoldDB" id="A0A2T8HFW1"/>
<feature type="signal peptide" evidence="1">
    <location>
        <begin position="1"/>
        <end position="19"/>
    </location>
</feature>
<dbReference type="InterPro" id="IPR043738">
    <property type="entry name" value="DUF5683"/>
</dbReference>
<evidence type="ECO:0000313" key="4">
    <source>
        <dbReference type="Proteomes" id="UP000245627"/>
    </source>
</evidence>
<dbReference type="EMBL" id="QDKG01000007">
    <property type="protein sequence ID" value="PVH24202.1"/>
    <property type="molecule type" value="Genomic_DNA"/>
</dbReference>
<protein>
    <recommendedName>
        <fullName evidence="2">DUF5683 domain-containing protein</fullName>
    </recommendedName>
</protein>
<keyword evidence="4" id="KW-1185">Reference proteome</keyword>
<gene>
    <name evidence="3" type="ORF">DC487_15840</name>
</gene>
<reference evidence="3 4" key="1">
    <citation type="submission" date="2018-04" db="EMBL/GenBank/DDBJ databases">
        <title>Sphingobacterium cortibacter sp. nov.</title>
        <authorList>
            <person name="Li Y."/>
        </authorList>
    </citation>
    <scope>NUCLEOTIDE SEQUENCE [LARGE SCALE GENOMIC DNA]</scope>
    <source>
        <strain evidence="3 4">2c-3</strain>
    </source>
</reference>
<organism evidence="3 4">
    <name type="scientific">Sphingobacterium corticibacter</name>
    <dbReference type="NCBI Taxonomy" id="2171749"/>
    <lineage>
        <taxon>Bacteria</taxon>
        <taxon>Pseudomonadati</taxon>
        <taxon>Bacteroidota</taxon>
        <taxon>Sphingobacteriia</taxon>
        <taxon>Sphingobacteriales</taxon>
        <taxon>Sphingobacteriaceae</taxon>
        <taxon>Sphingobacterium</taxon>
    </lineage>
</organism>